<protein>
    <recommendedName>
        <fullName evidence="5">DUF485 domain-containing protein</fullName>
    </recommendedName>
</protein>
<feature type="transmembrane region" description="Helical" evidence="2">
    <location>
        <begin position="112"/>
        <end position="134"/>
    </location>
</feature>
<keyword evidence="2" id="KW-1133">Transmembrane helix</keyword>
<evidence type="ECO:0000313" key="3">
    <source>
        <dbReference type="EMBL" id="RZT60914.1"/>
    </source>
</evidence>
<comment type="caution">
    <text evidence="3">The sequence shown here is derived from an EMBL/GenBank/DDBJ whole genome shotgun (WGS) entry which is preliminary data.</text>
</comment>
<proteinExistence type="predicted"/>
<gene>
    <name evidence="3" type="ORF">EV140_1439</name>
</gene>
<keyword evidence="2" id="KW-0472">Membrane</keyword>
<evidence type="ECO:0000256" key="2">
    <source>
        <dbReference type="SAM" id="Phobius"/>
    </source>
</evidence>
<feature type="compositionally biased region" description="Low complexity" evidence="1">
    <location>
        <begin position="7"/>
        <end position="25"/>
    </location>
</feature>
<dbReference type="EMBL" id="SGXT01000014">
    <property type="protein sequence ID" value="RZT60914.1"/>
    <property type="molecule type" value="Genomic_DNA"/>
</dbReference>
<dbReference type="OrthoDB" id="5125593at2"/>
<feature type="region of interest" description="Disordered" evidence="1">
    <location>
        <begin position="1"/>
        <end position="36"/>
    </location>
</feature>
<reference evidence="3 4" key="1">
    <citation type="journal article" date="2015" name="Stand. Genomic Sci.">
        <title>Genomic Encyclopedia of Bacterial and Archaeal Type Strains, Phase III: the genomes of soil and plant-associated and newly described type strains.</title>
        <authorList>
            <person name="Whitman W.B."/>
            <person name="Woyke T."/>
            <person name="Klenk H.P."/>
            <person name="Zhou Y."/>
            <person name="Lilburn T.G."/>
            <person name="Beck B.J."/>
            <person name="De Vos P."/>
            <person name="Vandamme P."/>
            <person name="Eisen J.A."/>
            <person name="Garrity G."/>
            <person name="Hugenholtz P."/>
            <person name="Kyrpides N.C."/>
        </authorList>
    </citation>
    <scope>NUCLEOTIDE SEQUENCE [LARGE SCALE GENOMIC DNA]</scope>
    <source>
        <strain evidence="3 4">AC4r</strain>
    </source>
</reference>
<accession>A0A4Q7TJV2</accession>
<name>A0A4Q7TJV2_9MICO</name>
<dbReference type="RefSeq" id="WP_130282442.1">
    <property type="nucleotide sequence ID" value="NZ_SGXT01000014.1"/>
</dbReference>
<organism evidence="3 4">
    <name type="scientific">Microcella alkaliphila</name>
    <dbReference type="NCBI Taxonomy" id="279828"/>
    <lineage>
        <taxon>Bacteria</taxon>
        <taxon>Bacillati</taxon>
        <taxon>Actinomycetota</taxon>
        <taxon>Actinomycetes</taxon>
        <taxon>Micrococcales</taxon>
        <taxon>Microbacteriaceae</taxon>
        <taxon>Microcella</taxon>
    </lineage>
</organism>
<keyword evidence="2" id="KW-0812">Transmembrane</keyword>
<dbReference type="Proteomes" id="UP000292408">
    <property type="component" value="Unassembled WGS sequence"/>
</dbReference>
<dbReference type="AlphaFoldDB" id="A0A4Q7TJV2"/>
<evidence type="ECO:0000313" key="4">
    <source>
        <dbReference type="Proteomes" id="UP000292408"/>
    </source>
</evidence>
<evidence type="ECO:0008006" key="5">
    <source>
        <dbReference type="Google" id="ProtNLM"/>
    </source>
</evidence>
<evidence type="ECO:0000256" key="1">
    <source>
        <dbReference type="SAM" id="MobiDB-lite"/>
    </source>
</evidence>
<sequence length="152" mass="15010">MSDDRASGAAPAPGAPGATPASANPATPPRPARVRVTAPRAGEPLAPSAAGPLTGGTPASAERVLVASLIRSQLRVAIVCALGFAAALAAVAFVAALPALNDETIAGVPVGWLVLAFGAYPPLVAIAALAVTAANRAEDQYRALAERDEDDA</sequence>
<keyword evidence="4" id="KW-1185">Reference proteome</keyword>
<feature type="transmembrane region" description="Helical" evidence="2">
    <location>
        <begin position="76"/>
        <end position="100"/>
    </location>
</feature>